<dbReference type="AlphaFoldDB" id="A0A6S6Z946"/>
<accession>A0A6S6Z946</accession>
<dbReference type="Proteomes" id="UP000494269">
    <property type="component" value="Unassembled WGS sequence"/>
</dbReference>
<dbReference type="SUPFAM" id="SSF53850">
    <property type="entry name" value="Periplasmic binding protein-like II"/>
    <property type="match status" value="1"/>
</dbReference>
<evidence type="ECO:0000313" key="1">
    <source>
        <dbReference type="EMBL" id="CAB3664027.1"/>
    </source>
</evidence>
<evidence type="ECO:0008006" key="3">
    <source>
        <dbReference type="Google" id="ProtNLM"/>
    </source>
</evidence>
<evidence type="ECO:0000313" key="2">
    <source>
        <dbReference type="Proteomes" id="UP000494269"/>
    </source>
</evidence>
<gene>
    <name evidence="1" type="ORF">LMG3441_00714</name>
</gene>
<name>A0A6S6Z946_9BURK</name>
<protein>
    <recommendedName>
        <fullName evidence="3">LysR substrate-binding domain-containing protein</fullName>
    </recommendedName>
</protein>
<dbReference type="EMBL" id="CADIJQ010000001">
    <property type="protein sequence ID" value="CAB3664027.1"/>
    <property type="molecule type" value="Genomic_DNA"/>
</dbReference>
<reference evidence="1 2" key="1">
    <citation type="submission" date="2020-04" db="EMBL/GenBank/DDBJ databases">
        <authorList>
            <person name="De Canck E."/>
        </authorList>
    </citation>
    <scope>NUCLEOTIDE SEQUENCE [LARGE SCALE GENOMIC DNA]</scope>
    <source>
        <strain evidence="1 2">LMG 3441</strain>
    </source>
</reference>
<dbReference type="Gene3D" id="3.40.190.290">
    <property type="match status" value="1"/>
</dbReference>
<keyword evidence="2" id="KW-1185">Reference proteome</keyword>
<sequence>MRAAADGLGIVRLFPNFFSEEIHRLGLQHVLPSYQSSPITVYAITPGGRLTPPKVRVLLDAIGTTL</sequence>
<proteinExistence type="predicted"/>
<organism evidence="1 2">
    <name type="scientific">Achromobacter kerstersii</name>
    <dbReference type="NCBI Taxonomy" id="1353890"/>
    <lineage>
        <taxon>Bacteria</taxon>
        <taxon>Pseudomonadati</taxon>
        <taxon>Pseudomonadota</taxon>
        <taxon>Betaproteobacteria</taxon>
        <taxon>Burkholderiales</taxon>
        <taxon>Alcaligenaceae</taxon>
        <taxon>Achromobacter</taxon>
    </lineage>
</organism>